<comment type="subcellular location">
    <subcellularLocation>
        <location evidence="2">Cytoplasm</location>
        <location evidence="2">Cytosol</location>
    </subcellularLocation>
    <subcellularLocation>
        <location evidence="1">Nucleus</location>
    </subcellularLocation>
</comment>
<gene>
    <name evidence="8" type="ORF">BSL78_04577</name>
</gene>
<reference evidence="8 9" key="1">
    <citation type="journal article" date="2017" name="PLoS Biol.">
        <title>The sea cucumber genome provides insights into morphological evolution and visceral regeneration.</title>
        <authorList>
            <person name="Zhang X."/>
            <person name="Sun L."/>
            <person name="Yuan J."/>
            <person name="Sun Y."/>
            <person name="Gao Y."/>
            <person name="Zhang L."/>
            <person name="Li S."/>
            <person name="Dai H."/>
            <person name="Hamel J.F."/>
            <person name="Liu C."/>
            <person name="Yu Y."/>
            <person name="Liu S."/>
            <person name="Lin W."/>
            <person name="Guo K."/>
            <person name="Jin S."/>
            <person name="Xu P."/>
            <person name="Storey K.B."/>
            <person name="Huan P."/>
            <person name="Zhang T."/>
            <person name="Zhou Y."/>
            <person name="Zhang J."/>
            <person name="Lin C."/>
            <person name="Li X."/>
            <person name="Xing L."/>
            <person name="Huo D."/>
            <person name="Sun M."/>
            <person name="Wang L."/>
            <person name="Mercier A."/>
            <person name="Li F."/>
            <person name="Yang H."/>
            <person name="Xiang J."/>
        </authorList>
    </citation>
    <scope>NUCLEOTIDE SEQUENCE [LARGE SCALE GENOMIC DNA]</scope>
    <source>
        <strain evidence="8">Shaxun</strain>
        <tissue evidence="8">Muscle</tissue>
    </source>
</reference>
<dbReference type="GO" id="GO:0017101">
    <property type="term" value="C:aminoacyl-tRNA synthetase multienzyme complex"/>
    <property type="evidence" value="ECO:0007669"/>
    <property type="project" value="InterPro"/>
</dbReference>
<feature type="domain" description="AIMP2 thioredoxin-like" evidence="7">
    <location>
        <begin position="99"/>
        <end position="189"/>
    </location>
</feature>
<evidence type="ECO:0000256" key="4">
    <source>
        <dbReference type="ARBA" id="ARBA00022917"/>
    </source>
</evidence>
<comment type="caution">
    <text evidence="8">The sequence shown here is derived from an EMBL/GenBank/DDBJ whole genome shotgun (WGS) entry which is preliminary data.</text>
</comment>
<evidence type="ECO:0000256" key="2">
    <source>
        <dbReference type="ARBA" id="ARBA00004514"/>
    </source>
</evidence>
<evidence type="ECO:0000313" key="8">
    <source>
        <dbReference type="EMBL" id="PIK58497.1"/>
    </source>
</evidence>
<evidence type="ECO:0000256" key="6">
    <source>
        <dbReference type="SAM" id="Coils"/>
    </source>
</evidence>
<keyword evidence="9" id="KW-1185">Reference proteome</keyword>
<organism evidence="8 9">
    <name type="scientific">Stichopus japonicus</name>
    <name type="common">Sea cucumber</name>
    <dbReference type="NCBI Taxonomy" id="307972"/>
    <lineage>
        <taxon>Eukaryota</taxon>
        <taxon>Metazoa</taxon>
        <taxon>Echinodermata</taxon>
        <taxon>Eleutherozoa</taxon>
        <taxon>Echinozoa</taxon>
        <taxon>Holothuroidea</taxon>
        <taxon>Aspidochirotacea</taxon>
        <taxon>Aspidochirotida</taxon>
        <taxon>Stichopodidae</taxon>
        <taxon>Apostichopus</taxon>
    </lineage>
</organism>
<evidence type="ECO:0000259" key="7">
    <source>
        <dbReference type="Pfam" id="PF18569"/>
    </source>
</evidence>
<proteinExistence type="predicted"/>
<evidence type="ECO:0000256" key="3">
    <source>
        <dbReference type="ARBA" id="ARBA00022490"/>
    </source>
</evidence>
<dbReference type="OrthoDB" id="2309723at2759"/>
<dbReference type="STRING" id="307972.A0A2G8LE52"/>
<protein>
    <submittedName>
        <fullName evidence="8">Putative aminoacyl tRNA synthase complex-interacting multifunctional protein 2</fullName>
    </submittedName>
</protein>
<sequence>MFKVEPHYKFESKDVDLPKCMFKMDKIVGKEGVSLPGQGGTNGPIDIQSLEKRQDKILKELAEIEKEVKNLEEKFGVETTTAASTKQVTSGTAAVIGNIIHDVVVYANPSSPPHSLVYLYNRLQESYTCRTAVHVHSSVQSVPEKLLNYFGNGVTVERPEAQISLTLIWKDVKHGPEMRVNPSDQTPICGEANIARYLARLFQPSYEADLHSACLADHWLDLASFSLVGGNTKERAAAVRSLNSHLGKKSWLLESTSSFVDAVVFSALHQAGQRSGASGNVKRWLQGCESDRLFGQMRTLLA</sequence>
<dbReference type="GO" id="GO:0005829">
    <property type="term" value="C:cytosol"/>
    <property type="evidence" value="ECO:0007669"/>
    <property type="project" value="UniProtKB-SubCell"/>
</dbReference>
<dbReference type="GO" id="GO:0005634">
    <property type="term" value="C:nucleus"/>
    <property type="evidence" value="ECO:0007669"/>
    <property type="project" value="UniProtKB-SubCell"/>
</dbReference>
<keyword evidence="4" id="KW-0648">Protein biosynthesis</keyword>
<keyword evidence="6" id="KW-0175">Coiled coil</keyword>
<dbReference type="Gene3D" id="1.20.1050.130">
    <property type="match status" value="1"/>
</dbReference>
<dbReference type="GO" id="GO:0006412">
    <property type="term" value="P:translation"/>
    <property type="evidence" value="ECO:0007669"/>
    <property type="project" value="UniProtKB-KW"/>
</dbReference>
<dbReference type="InterPro" id="IPR042360">
    <property type="entry name" value="AIMP2"/>
</dbReference>
<evidence type="ECO:0000256" key="5">
    <source>
        <dbReference type="ARBA" id="ARBA00023242"/>
    </source>
</evidence>
<dbReference type="InterPro" id="IPR036282">
    <property type="entry name" value="Glutathione-S-Trfase_C_sf"/>
</dbReference>
<dbReference type="AlphaFoldDB" id="A0A2G8LE52"/>
<dbReference type="PANTHER" id="PTHR13438">
    <property type="entry name" value="AMINOACYL TRNA SYNTHASE COMPLEX-INTERACTING MULTIFUNCTIONAL PROTEIN"/>
    <property type="match status" value="1"/>
</dbReference>
<keyword evidence="5" id="KW-0539">Nucleus</keyword>
<dbReference type="Pfam" id="PF18569">
    <property type="entry name" value="Thioredoxin_16"/>
    <property type="match status" value="1"/>
</dbReference>
<keyword evidence="3" id="KW-0963">Cytoplasm</keyword>
<dbReference type="EMBL" id="MRZV01000111">
    <property type="protein sequence ID" value="PIK58497.1"/>
    <property type="molecule type" value="Genomic_DNA"/>
</dbReference>
<dbReference type="InterPro" id="IPR041503">
    <property type="entry name" value="AIMP2_thioredoxin"/>
</dbReference>
<dbReference type="PANTHER" id="PTHR13438:SF2">
    <property type="entry name" value="AMINOACYL TRNA SYNTHASE COMPLEX-INTERACTING MULTIFUNCTIONAL PROTEIN 2"/>
    <property type="match status" value="1"/>
</dbReference>
<accession>A0A2G8LE52</accession>
<feature type="coiled-coil region" evidence="6">
    <location>
        <begin position="47"/>
        <end position="81"/>
    </location>
</feature>
<dbReference type="Proteomes" id="UP000230750">
    <property type="component" value="Unassembled WGS sequence"/>
</dbReference>
<evidence type="ECO:0000313" key="9">
    <source>
        <dbReference type="Proteomes" id="UP000230750"/>
    </source>
</evidence>
<name>A0A2G8LE52_STIJA</name>
<evidence type="ECO:0000256" key="1">
    <source>
        <dbReference type="ARBA" id="ARBA00004123"/>
    </source>
</evidence>
<dbReference type="SUPFAM" id="SSF47616">
    <property type="entry name" value="GST C-terminal domain-like"/>
    <property type="match status" value="1"/>
</dbReference>